<name>A0AB39P5N3_9ACTN</name>
<evidence type="ECO:0000259" key="1">
    <source>
        <dbReference type="Pfam" id="PF00248"/>
    </source>
</evidence>
<dbReference type="EMBL" id="CP163435">
    <property type="protein sequence ID" value="XDQ24398.1"/>
    <property type="molecule type" value="Genomic_DNA"/>
</dbReference>
<dbReference type="PANTHER" id="PTHR42686:SF1">
    <property type="entry name" value="GH17980P-RELATED"/>
    <property type="match status" value="1"/>
</dbReference>
<feature type="domain" description="NADP-dependent oxidoreductase" evidence="1">
    <location>
        <begin position="16"/>
        <end position="301"/>
    </location>
</feature>
<dbReference type="AlphaFoldDB" id="A0AB39P5N3"/>
<reference evidence="2" key="1">
    <citation type="submission" date="2024-07" db="EMBL/GenBank/DDBJ databases">
        <authorList>
            <person name="Yu S.T."/>
        </authorList>
    </citation>
    <scope>NUCLEOTIDE SEQUENCE</scope>
    <source>
        <strain evidence="2">R21</strain>
    </source>
</reference>
<dbReference type="Pfam" id="PF00248">
    <property type="entry name" value="Aldo_ket_red"/>
    <property type="match status" value="1"/>
</dbReference>
<dbReference type="CDD" id="cd19152">
    <property type="entry name" value="AKR_AKR15A"/>
    <property type="match status" value="1"/>
</dbReference>
<dbReference type="GO" id="GO:0016491">
    <property type="term" value="F:oxidoreductase activity"/>
    <property type="evidence" value="ECO:0007669"/>
    <property type="project" value="InterPro"/>
</dbReference>
<dbReference type="PANTHER" id="PTHR42686">
    <property type="entry name" value="GH17980P-RELATED"/>
    <property type="match status" value="1"/>
</dbReference>
<dbReference type="Gene3D" id="3.20.20.100">
    <property type="entry name" value="NADP-dependent oxidoreductase domain"/>
    <property type="match status" value="1"/>
</dbReference>
<proteinExistence type="predicted"/>
<dbReference type="SUPFAM" id="SSF51430">
    <property type="entry name" value="NAD(P)-linked oxidoreductase"/>
    <property type="match status" value="1"/>
</dbReference>
<dbReference type="InterPro" id="IPR036812">
    <property type="entry name" value="NAD(P)_OxRdtase_dom_sf"/>
</dbReference>
<dbReference type="GO" id="GO:0005829">
    <property type="term" value="C:cytosol"/>
    <property type="evidence" value="ECO:0007669"/>
    <property type="project" value="TreeGrafter"/>
</dbReference>
<dbReference type="RefSeq" id="WP_369231006.1">
    <property type="nucleotide sequence ID" value="NZ_CP163435.1"/>
</dbReference>
<dbReference type="InterPro" id="IPR020471">
    <property type="entry name" value="AKR"/>
</dbReference>
<gene>
    <name evidence="2" type="ORF">AB5J56_06665</name>
</gene>
<protein>
    <submittedName>
        <fullName evidence="2">Aldo/keto reductase</fullName>
    </submittedName>
</protein>
<sequence length="336" mass="36232">MQQREIRNTPVALTGLGFGGAVIGNLYKAVPSEDALAAVDTAWDTGIRYFDTAPHYGLGLSEERLGAALRGRRRDEYVISSKAGKLLVPNPRPRGMDDEGFAVPDDLCRRWDFSRTGVLRSIDGTLARTGLDRLDIVYVHDPDAHWRQAAGEAMPTLADLRDQGVIGAIGAGMNQSAMLARFLRETAADVVMLAGRYTLLDQSALDDVLPAARELGKSVVAAGVFNSGLLSADRPAEGMQYDYQDAPPELVARALAIAEICEAHGTTLPAAAIAFPYTHPSVVNVTLGMRSPEQVTRNVELHLSTVPEALWDDLRAQGLIRPDVPRAALTERNPNG</sequence>
<dbReference type="InterPro" id="IPR023210">
    <property type="entry name" value="NADP_OxRdtase_dom"/>
</dbReference>
<evidence type="ECO:0000313" key="2">
    <source>
        <dbReference type="EMBL" id="XDQ24398.1"/>
    </source>
</evidence>
<organism evidence="2">
    <name type="scientific">Streptomyces sp. R21</name>
    <dbReference type="NCBI Taxonomy" id="3238627"/>
    <lineage>
        <taxon>Bacteria</taxon>
        <taxon>Bacillati</taxon>
        <taxon>Actinomycetota</taxon>
        <taxon>Actinomycetes</taxon>
        <taxon>Kitasatosporales</taxon>
        <taxon>Streptomycetaceae</taxon>
        <taxon>Streptomyces</taxon>
    </lineage>
</organism>
<accession>A0AB39P5N3</accession>